<protein>
    <recommendedName>
        <fullName evidence="4">Type I-E CRISPR-associated protein Cse2/CasB</fullName>
    </recommendedName>
</protein>
<evidence type="ECO:0000313" key="2">
    <source>
        <dbReference type="EMBL" id="GIG74442.1"/>
    </source>
</evidence>
<dbReference type="AlphaFoldDB" id="A0A8J3LKR3"/>
<organism evidence="2 3">
    <name type="scientific">Planosporangium flavigriseum</name>
    <dbReference type="NCBI Taxonomy" id="373681"/>
    <lineage>
        <taxon>Bacteria</taxon>
        <taxon>Bacillati</taxon>
        <taxon>Actinomycetota</taxon>
        <taxon>Actinomycetes</taxon>
        <taxon>Micromonosporales</taxon>
        <taxon>Micromonosporaceae</taxon>
        <taxon>Planosporangium</taxon>
    </lineage>
</organism>
<comment type="caution">
    <text evidence="2">The sequence shown here is derived from an EMBL/GenBank/DDBJ whole genome shotgun (WGS) entry which is preliminary data.</text>
</comment>
<evidence type="ECO:0000313" key="3">
    <source>
        <dbReference type="Proteomes" id="UP000653674"/>
    </source>
</evidence>
<dbReference type="InterPro" id="IPR013382">
    <property type="entry name" value="CRISPR-assoc_prot_Cse2"/>
</dbReference>
<dbReference type="EMBL" id="BONU01000018">
    <property type="protein sequence ID" value="GIG74442.1"/>
    <property type="molecule type" value="Genomic_DNA"/>
</dbReference>
<evidence type="ECO:0000256" key="1">
    <source>
        <dbReference type="SAM" id="MobiDB-lite"/>
    </source>
</evidence>
<dbReference type="Gene3D" id="1.10.520.40">
    <property type="entry name" value="CRISPR-associated protein Cse2"/>
    <property type="match status" value="1"/>
</dbReference>
<name>A0A8J3LKR3_9ACTN</name>
<sequence>MTTVEISQSESAARTPRGRRRGELGDHVARTVSGLQQRLLRDVPDPEAVSALARLRRGIGRDPGFDYTLERYLQVPEHLLGYRPADDTQATDTEYAVHDAVTLYALHQQSRRERMHVDGRGLGWAMAGLVRASSGPDGVRRRFAALGTASTYHESIYHLRSLITMLREHQIPLDYGLLADDLRTLRWPGGRAQMQATWGREFFRSRPSTDTDALVTDTQEENAS</sequence>
<dbReference type="RefSeq" id="WP_168071774.1">
    <property type="nucleotide sequence ID" value="NZ_BAAAQJ010000003.1"/>
</dbReference>
<dbReference type="Pfam" id="PF09485">
    <property type="entry name" value="CRISPR_Cse2"/>
    <property type="match status" value="1"/>
</dbReference>
<dbReference type="InterPro" id="IPR038287">
    <property type="entry name" value="Cse2_sf"/>
</dbReference>
<proteinExistence type="predicted"/>
<dbReference type="NCBIfam" id="TIGR02548">
    <property type="entry name" value="casB_cse2"/>
    <property type="match status" value="1"/>
</dbReference>
<feature type="compositionally biased region" description="Polar residues" evidence="1">
    <location>
        <begin position="1"/>
        <end position="12"/>
    </location>
</feature>
<evidence type="ECO:0008006" key="4">
    <source>
        <dbReference type="Google" id="ProtNLM"/>
    </source>
</evidence>
<reference evidence="2" key="1">
    <citation type="submission" date="2021-01" db="EMBL/GenBank/DDBJ databases">
        <title>Whole genome shotgun sequence of Planosporangium flavigriseum NBRC 105377.</title>
        <authorList>
            <person name="Komaki H."/>
            <person name="Tamura T."/>
        </authorList>
    </citation>
    <scope>NUCLEOTIDE SEQUENCE</scope>
    <source>
        <strain evidence="2">NBRC 105377</strain>
    </source>
</reference>
<feature type="region of interest" description="Disordered" evidence="1">
    <location>
        <begin position="1"/>
        <end position="22"/>
    </location>
</feature>
<accession>A0A8J3LKR3</accession>
<gene>
    <name evidence="2" type="ORF">Pfl04_28460</name>
</gene>
<keyword evidence="3" id="KW-1185">Reference proteome</keyword>
<dbReference type="Proteomes" id="UP000653674">
    <property type="component" value="Unassembled WGS sequence"/>
</dbReference>
<dbReference type="CDD" id="cd09731">
    <property type="entry name" value="Cse2_I-E"/>
    <property type="match status" value="1"/>
</dbReference>